<accession>A0AAU8RGZ8</accession>
<reference evidence="1 2" key="1">
    <citation type="journal article" date="2014" name="Environ. Microbiol.">
        <title>Contrasting genomic patterns and infection strategies of two co-existing Bacteroidetes podovirus genera.</title>
        <authorList>
            <person name="Holmfeldt K."/>
            <person name="Howard-Varona C."/>
            <person name="Solonenko N."/>
            <person name="Sullivan M.B."/>
        </authorList>
    </citation>
    <scope>NUCLEOTIDE SEQUENCE [LARGE SCALE GENOMIC DNA]</scope>
    <source>
        <strain evidence="1 2">18</strain>
    </source>
</reference>
<dbReference type="EMBL" id="CP009976">
    <property type="protein sequence ID" value="AIZ42381.1"/>
    <property type="molecule type" value="Genomic_DNA"/>
</dbReference>
<dbReference type="RefSeq" id="WP_029446177.1">
    <property type="nucleotide sequence ID" value="NZ_CP009976.1"/>
</dbReference>
<dbReference type="KEGG" id="cbat:M666_12805"/>
<protein>
    <recommendedName>
        <fullName evidence="3">Lipoprotein</fullName>
    </recommendedName>
</protein>
<sequence>MNRIKYYILSFFLINLTGCDSVNSSDIVRDDLYENIKKFIKYSEEEAEEFKNGSADTNIYWVEFFEKDDNDLVVLMQQPYYDSFDTDGYLKIDENFIFFYYSDLMMVTVDKLENELPTGLPNQNSIESGLGYSAPNWAYIITENGLVKTFIGE</sequence>
<dbReference type="AlphaFoldDB" id="A0AAU8RGZ8"/>
<evidence type="ECO:0000313" key="2">
    <source>
        <dbReference type="Proteomes" id="UP000030786"/>
    </source>
</evidence>
<evidence type="ECO:0008006" key="3">
    <source>
        <dbReference type="Google" id="ProtNLM"/>
    </source>
</evidence>
<name>A0AAU8RGZ8_9FLAO</name>
<evidence type="ECO:0000313" key="1">
    <source>
        <dbReference type="EMBL" id="AIZ42381.1"/>
    </source>
</evidence>
<gene>
    <name evidence="1" type="ORF">M666_12805</name>
</gene>
<proteinExistence type="predicted"/>
<organism evidence="1 2">
    <name type="scientific">Cellulophaga baltica 18</name>
    <dbReference type="NCBI Taxonomy" id="1348584"/>
    <lineage>
        <taxon>Bacteria</taxon>
        <taxon>Pseudomonadati</taxon>
        <taxon>Bacteroidota</taxon>
        <taxon>Flavobacteriia</taxon>
        <taxon>Flavobacteriales</taxon>
        <taxon>Flavobacteriaceae</taxon>
        <taxon>Cellulophaga</taxon>
    </lineage>
</organism>
<dbReference type="GeneID" id="78061619"/>
<dbReference type="Proteomes" id="UP000030786">
    <property type="component" value="Chromosome"/>
</dbReference>